<dbReference type="GO" id="GO:0046872">
    <property type="term" value="F:metal ion binding"/>
    <property type="evidence" value="ECO:0007669"/>
    <property type="project" value="UniProtKB-KW"/>
</dbReference>
<dbReference type="Gene3D" id="3.20.20.70">
    <property type="entry name" value="Aldolase class I"/>
    <property type="match status" value="1"/>
</dbReference>
<dbReference type="InterPro" id="IPR011060">
    <property type="entry name" value="RibuloseP-bd_barrel"/>
</dbReference>
<dbReference type="PROSITE" id="PS01086">
    <property type="entry name" value="RIBUL_P_3_EPIMER_2"/>
    <property type="match status" value="1"/>
</dbReference>
<dbReference type="PROSITE" id="PS01085">
    <property type="entry name" value="RIBUL_P_3_EPIMER_1"/>
    <property type="match status" value="1"/>
</dbReference>
<dbReference type="RefSeq" id="WP_010901721.1">
    <property type="nucleotide sequence ID" value="NC_002578.1"/>
</dbReference>
<evidence type="ECO:0000256" key="8">
    <source>
        <dbReference type="ARBA" id="ARBA00022723"/>
    </source>
</evidence>
<dbReference type="Proteomes" id="UP000001024">
    <property type="component" value="Chromosome"/>
</dbReference>
<evidence type="ECO:0000313" key="12">
    <source>
        <dbReference type="Proteomes" id="UP000001024"/>
    </source>
</evidence>
<dbReference type="Pfam" id="PF00834">
    <property type="entry name" value="Ribul_P_3_epim"/>
    <property type="match status" value="1"/>
</dbReference>
<accession>Q9HIM4</accession>
<evidence type="ECO:0000256" key="9">
    <source>
        <dbReference type="ARBA" id="ARBA00023235"/>
    </source>
</evidence>
<evidence type="ECO:0000256" key="3">
    <source>
        <dbReference type="ARBA" id="ARBA00001941"/>
    </source>
</evidence>
<sequence>MLVSPSIVAASPLKIQDQVRECENAGSVSFHLDVMDGNFVPNITVGPDYYEFLRSISRIRIESHLMVMRPDLYYRKFAKEGDLVLVHYESPVNTLALLKRMKDEGIDAGIVINPDTSFSKVSDLLEYAQILLIMSVYPGFSGQKFIDVSDKIHEASAFIKKNGLKTKIEVDGGINDNTARIVKNAGADIVVSASYIFGGNISERIRILSSI</sequence>
<comment type="similarity">
    <text evidence="6">Belongs to the ribulose-phosphate 3-epimerase family.</text>
</comment>
<dbReference type="CDD" id="cd00429">
    <property type="entry name" value="RPE"/>
    <property type="match status" value="1"/>
</dbReference>
<comment type="catalytic activity">
    <reaction evidence="1">
        <text>D-ribulose 5-phosphate = D-xylulose 5-phosphate</text>
        <dbReference type="Rhea" id="RHEA:13677"/>
        <dbReference type="ChEBI" id="CHEBI:57737"/>
        <dbReference type="ChEBI" id="CHEBI:58121"/>
        <dbReference type="EC" id="5.1.3.1"/>
    </reaction>
</comment>
<evidence type="ECO:0000256" key="6">
    <source>
        <dbReference type="ARBA" id="ARBA00009541"/>
    </source>
</evidence>
<keyword evidence="8" id="KW-0479">Metal-binding</keyword>
<comment type="cofactor">
    <cofactor evidence="5">
        <name>Fe(2+)</name>
        <dbReference type="ChEBI" id="CHEBI:29033"/>
    </cofactor>
</comment>
<dbReference type="InterPro" id="IPR000056">
    <property type="entry name" value="Ribul_P_3_epim-like"/>
</dbReference>
<dbReference type="HOGENOM" id="CLU_054856_2_1_2"/>
<evidence type="ECO:0000256" key="10">
    <source>
        <dbReference type="NCBIfam" id="TIGR01163"/>
    </source>
</evidence>
<gene>
    <name evidence="11" type="ordered locus">Ta1315</name>
</gene>
<dbReference type="GO" id="GO:0004750">
    <property type="term" value="F:D-ribulose-phosphate 3-epimerase activity"/>
    <property type="evidence" value="ECO:0007669"/>
    <property type="project" value="UniProtKB-UniRule"/>
</dbReference>
<evidence type="ECO:0000256" key="7">
    <source>
        <dbReference type="ARBA" id="ARBA00013188"/>
    </source>
</evidence>
<protein>
    <recommendedName>
        <fullName evidence="7 10">Ribulose-phosphate 3-epimerase</fullName>
        <ecNumber evidence="7 10">5.1.3.1</ecNumber>
    </recommendedName>
</protein>
<dbReference type="GO" id="GO:0005975">
    <property type="term" value="P:carbohydrate metabolic process"/>
    <property type="evidence" value="ECO:0007669"/>
    <property type="project" value="InterPro"/>
</dbReference>
<dbReference type="OrthoDB" id="53073at2157"/>
<evidence type="ECO:0000313" key="11">
    <source>
        <dbReference type="EMBL" id="CAC12436.1"/>
    </source>
</evidence>
<comment type="cofactor">
    <cofactor evidence="2">
        <name>Mn(2+)</name>
        <dbReference type="ChEBI" id="CHEBI:29035"/>
    </cofactor>
</comment>
<comment type="cofactor">
    <cofactor evidence="4">
        <name>Zn(2+)</name>
        <dbReference type="ChEBI" id="CHEBI:29105"/>
    </cofactor>
</comment>
<evidence type="ECO:0000256" key="5">
    <source>
        <dbReference type="ARBA" id="ARBA00001954"/>
    </source>
</evidence>
<dbReference type="NCBIfam" id="NF004076">
    <property type="entry name" value="PRK05581.1-4"/>
    <property type="match status" value="1"/>
</dbReference>
<dbReference type="EC" id="5.1.3.1" evidence="7 10"/>
<evidence type="ECO:0000256" key="1">
    <source>
        <dbReference type="ARBA" id="ARBA00001782"/>
    </source>
</evidence>
<dbReference type="PANTHER" id="PTHR11749">
    <property type="entry name" value="RIBULOSE-5-PHOSPHATE-3-EPIMERASE"/>
    <property type="match status" value="1"/>
</dbReference>
<evidence type="ECO:0000256" key="2">
    <source>
        <dbReference type="ARBA" id="ARBA00001936"/>
    </source>
</evidence>
<dbReference type="SUPFAM" id="SSF51366">
    <property type="entry name" value="Ribulose-phoshate binding barrel"/>
    <property type="match status" value="1"/>
</dbReference>
<dbReference type="NCBIfam" id="TIGR01163">
    <property type="entry name" value="rpe"/>
    <property type="match status" value="1"/>
</dbReference>
<dbReference type="InterPro" id="IPR013785">
    <property type="entry name" value="Aldolase_TIM"/>
</dbReference>
<dbReference type="PaxDb" id="273075-Ta1315"/>
<reference evidence="11 12" key="1">
    <citation type="journal article" date="2000" name="Nature">
        <title>The genome sequence of the thermoacidophilic scavenger Thermoplasma acidophilum.</title>
        <authorList>
            <person name="Ruepp A."/>
            <person name="Graml W."/>
            <person name="Santos-Martinez M.L."/>
            <person name="Koretke K.K."/>
            <person name="Volker C."/>
            <person name="Mewes H.W."/>
            <person name="Frishman D."/>
            <person name="Stocker S."/>
            <person name="Lupas A.N."/>
            <person name="Baumeister W."/>
        </authorList>
    </citation>
    <scope>NUCLEOTIDE SEQUENCE [LARGE SCALE GENOMIC DNA]</scope>
    <source>
        <strain evidence="12">ATCC 25905 / DSM 1728 / JCM 9062 / NBRC 15155 / AMRC-C165</strain>
    </source>
</reference>
<dbReference type="eggNOG" id="arCOG05046">
    <property type="taxonomic scope" value="Archaea"/>
</dbReference>
<dbReference type="KEGG" id="tac:Ta1315"/>
<dbReference type="GO" id="GO:0006098">
    <property type="term" value="P:pentose-phosphate shunt"/>
    <property type="evidence" value="ECO:0007669"/>
    <property type="project" value="UniProtKB-UniRule"/>
</dbReference>
<dbReference type="STRING" id="273075.gene:9572538"/>
<dbReference type="EnsemblBacteria" id="CAC12436">
    <property type="protein sequence ID" value="CAC12436"/>
    <property type="gene ID" value="CAC12436"/>
</dbReference>
<dbReference type="InterPro" id="IPR026019">
    <property type="entry name" value="Ribul_P_3_epim"/>
</dbReference>
<dbReference type="EMBL" id="AL445067">
    <property type="protein sequence ID" value="CAC12436.1"/>
    <property type="molecule type" value="Genomic_DNA"/>
</dbReference>
<dbReference type="InParanoid" id="Q9HIM4"/>
<name>Q9HIM4_THEAC</name>
<keyword evidence="12" id="KW-1185">Reference proteome</keyword>
<evidence type="ECO:0000256" key="4">
    <source>
        <dbReference type="ARBA" id="ARBA00001947"/>
    </source>
</evidence>
<organism evidence="11 12">
    <name type="scientific">Thermoplasma acidophilum (strain ATCC 25905 / DSM 1728 / JCM 9062 / NBRC 15155 / AMRC-C165)</name>
    <dbReference type="NCBI Taxonomy" id="273075"/>
    <lineage>
        <taxon>Archaea</taxon>
        <taxon>Methanobacteriati</taxon>
        <taxon>Thermoplasmatota</taxon>
        <taxon>Thermoplasmata</taxon>
        <taxon>Thermoplasmatales</taxon>
        <taxon>Thermoplasmataceae</taxon>
        <taxon>Thermoplasma</taxon>
    </lineage>
</organism>
<proteinExistence type="inferred from homology"/>
<dbReference type="AlphaFoldDB" id="Q9HIM4"/>
<keyword evidence="9" id="KW-0413">Isomerase</keyword>
<comment type="cofactor">
    <cofactor evidence="3">
        <name>Co(2+)</name>
        <dbReference type="ChEBI" id="CHEBI:48828"/>
    </cofactor>
</comment>